<evidence type="ECO:0000256" key="1">
    <source>
        <dbReference type="RuleBase" id="RU362114"/>
    </source>
</evidence>
<keyword evidence="1" id="KW-0328">Glycosyltransferase</keyword>
<organism evidence="5 6">
    <name type="scientific">Acropora cervicornis</name>
    <name type="common">Staghorn coral</name>
    <dbReference type="NCBI Taxonomy" id="6130"/>
    <lineage>
        <taxon>Eukaryota</taxon>
        <taxon>Metazoa</taxon>
        <taxon>Cnidaria</taxon>
        <taxon>Anthozoa</taxon>
        <taxon>Hexacorallia</taxon>
        <taxon>Scleractinia</taxon>
        <taxon>Astrocoeniina</taxon>
        <taxon>Acroporidae</taxon>
        <taxon>Acropora</taxon>
    </lineage>
</organism>
<feature type="compositionally biased region" description="Acidic residues" evidence="3">
    <location>
        <begin position="106"/>
        <end position="120"/>
    </location>
</feature>
<feature type="compositionally biased region" description="Polar residues" evidence="3">
    <location>
        <begin position="121"/>
        <end position="140"/>
    </location>
</feature>
<dbReference type="SUPFAM" id="SSF56399">
    <property type="entry name" value="ADP-ribosylation"/>
    <property type="match status" value="1"/>
</dbReference>
<evidence type="ECO:0000313" key="6">
    <source>
        <dbReference type="Proteomes" id="UP001249851"/>
    </source>
</evidence>
<dbReference type="InterPro" id="IPR051712">
    <property type="entry name" value="ARTD-AVP"/>
</dbReference>
<reference evidence="5" key="2">
    <citation type="journal article" date="2023" name="Science">
        <title>Genomic signatures of disease resistance in endangered staghorn corals.</title>
        <authorList>
            <person name="Vollmer S.V."/>
            <person name="Selwyn J.D."/>
            <person name="Despard B.A."/>
            <person name="Roesel C.L."/>
        </authorList>
    </citation>
    <scope>NUCLEOTIDE SEQUENCE</scope>
    <source>
        <strain evidence="5">K2</strain>
    </source>
</reference>
<dbReference type="EC" id="2.4.2.-" evidence="1"/>
<feature type="domain" description="PARP catalytic" evidence="4">
    <location>
        <begin position="232"/>
        <end position="427"/>
    </location>
</feature>
<keyword evidence="1" id="KW-0808">Transferase</keyword>
<protein>
    <recommendedName>
        <fullName evidence="1">Poly [ADP-ribose] polymerase</fullName>
        <shortName evidence="1">PARP</shortName>
        <ecNumber evidence="1">2.4.2.-</ecNumber>
    </recommendedName>
</protein>
<feature type="region of interest" description="Disordered" evidence="3">
    <location>
        <begin position="106"/>
        <end position="140"/>
    </location>
</feature>
<reference evidence="5" key="1">
    <citation type="journal article" date="2023" name="G3 (Bethesda)">
        <title>Whole genome assembly and annotation of the endangered Caribbean coral Acropora cervicornis.</title>
        <authorList>
            <person name="Selwyn J.D."/>
            <person name="Vollmer S.V."/>
        </authorList>
    </citation>
    <scope>NUCLEOTIDE SEQUENCE</scope>
    <source>
        <strain evidence="5">K2</strain>
    </source>
</reference>
<dbReference type="GO" id="GO:1990404">
    <property type="term" value="F:NAD+-protein mono-ADP-ribosyltransferase activity"/>
    <property type="evidence" value="ECO:0007669"/>
    <property type="project" value="TreeGrafter"/>
</dbReference>
<accession>A0AAD9US33</accession>
<dbReference type="GO" id="GO:0005634">
    <property type="term" value="C:nucleus"/>
    <property type="evidence" value="ECO:0007669"/>
    <property type="project" value="TreeGrafter"/>
</dbReference>
<dbReference type="EMBL" id="JARQWQ010000165">
    <property type="protein sequence ID" value="KAK2547846.1"/>
    <property type="molecule type" value="Genomic_DNA"/>
</dbReference>
<evidence type="ECO:0000256" key="2">
    <source>
        <dbReference type="SAM" id="Coils"/>
    </source>
</evidence>
<keyword evidence="2" id="KW-0175">Coiled coil</keyword>
<dbReference type="GO" id="GO:0003950">
    <property type="term" value="F:NAD+ poly-ADP-ribosyltransferase activity"/>
    <property type="evidence" value="ECO:0007669"/>
    <property type="project" value="UniProtKB-UniRule"/>
</dbReference>
<comment type="caution">
    <text evidence="5">The sequence shown here is derived from an EMBL/GenBank/DDBJ whole genome shotgun (WGS) entry which is preliminary data.</text>
</comment>
<dbReference type="AlphaFoldDB" id="A0AAD9US33"/>
<keyword evidence="6" id="KW-1185">Reference proteome</keyword>
<feature type="coiled-coil region" evidence="2">
    <location>
        <begin position="180"/>
        <end position="211"/>
    </location>
</feature>
<proteinExistence type="predicted"/>
<dbReference type="PROSITE" id="PS51059">
    <property type="entry name" value="PARP_CATALYTIC"/>
    <property type="match status" value="1"/>
</dbReference>
<sequence>MKMEPCEKRQKLGQESICQSSSKESSFVGGNLEENNNYIENAGNIVLNTKLPVCEEGANCNRTDLIHFAEFWHPMKTDEKENQCLEENECEVIELAGQDWEATQEVCEEEYSSSESDDGQDYNSNTIRKNKQQHSGSNILDSQLSRDDTILSRGPSIVKCYSFLSENERRELIRRAFEMKDLLKKELDKTLEIIEEKNKELRRVHSQLERGQLMIEGEKEALDKDDLCFFPLYAEREYKEGSAAQMHFRLAESQFYRLVDTKDKYRVVKVEYVVNPVLIRRFQNARQKLKNVRGDKMSYPVLAFHGTKEENIRSICNTGFRVPGEANFVHATDTGNYGRGVYFSEYPSYSMAFIRGASRLLLCQVLPGKVYRCSKLIHGEPLEIGHDCHTSPNGKELVIFNSHHILPSYVVHYGEATGDFTYETTKA</sequence>
<keyword evidence="1" id="KW-0520">NAD</keyword>
<name>A0AAD9US33_ACRCE</name>
<evidence type="ECO:0000256" key="3">
    <source>
        <dbReference type="SAM" id="MobiDB-lite"/>
    </source>
</evidence>
<evidence type="ECO:0000259" key="4">
    <source>
        <dbReference type="PROSITE" id="PS51059"/>
    </source>
</evidence>
<dbReference type="Gene3D" id="3.90.228.10">
    <property type="match status" value="1"/>
</dbReference>
<evidence type="ECO:0000313" key="5">
    <source>
        <dbReference type="EMBL" id="KAK2547846.1"/>
    </source>
</evidence>
<dbReference type="PANTHER" id="PTHR45740:SF2">
    <property type="entry name" value="POLY [ADP-RIBOSE] POLYMERASE"/>
    <property type="match status" value="1"/>
</dbReference>
<dbReference type="Pfam" id="PF00644">
    <property type="entry name" value="PARP"/>
    <property type="match status" value="1"/>
</dbReference>
<dbReference type="PANTHER" id="PTHR45740">
    <property type="entry name" value="POLY [ADP-RIBOSE] POLYMERASE"/>
    <property type="match status" value="1"/>
</dbReference>
<dbReference type="InterPro" id="IPR012317">
    <property type="entry name" value="Poly(ADP-ribose)pol_cat_dom"/>
</dbReference>
<dbReference type="Proteomes" id="UP001249851">
    <property type="component" value="Unassembled WGS sequence"/>
</dbReference>
<gene>
    <name evidence="5" type="ORF">P5673_032067</name>
</gene>